<dbReference type="EMBL" id="JBDIME010000018">
    <property type="protein sequence ID" value="MEN2791572.1"/>
    <property type="molecule type" value="Genomic_DNA"/>
</dbReference>
<evidence type="ECO:0000313" key="4">
    <source>
        <dbReference type="EMBL" id="MEN2791572.1"/>
    </source>
</evidence>
<reference evidence="4 5" key="1">
    <citation type="submission" date="2024-05" db="EMBL/GenBank/DDBJ databases">
        <authorList>
            <person name="Liu Q."/>
            <person name="Xin Y.-H."/>
        </authorList>
    </citation>
    <scope>NUCLEOTIDE SEQUENCE [LARGE SCALE GENOMIC DNA]</scope>
    <source>
        <strain evidence="4 5">CGMCC 1.10181</strain>
    </source>
</reference>
<comment type="caution">
    <text evidence="4">The sequence shown here is derived from an EMBL/GenBank/DDBJ whole genome shotgun (WGS) entry which is preliminary data.</text>
</comment>
<keyword evidence="3" id="KW-0231">Viral genome packaging</keyword>
<dbReference type="Proteomes" id="UP001419910">
    <property type="component" value="Unassembled WGS sequence"/>
</dbReference>
<keyword evidence="2" id="KW-1188">Viral release from host cell</keyword>
<evidence type="ECO:0000256" key="2">
    <source>
        <dbReference type="ARBA" id="ARBA00022612"/>
    </source>
</evidence>
<protein>
    <submittedName>
        <fullName evidence="4">Portal protein</fullName>
    </submittedName>
</protein>
<keyword evidence="5" id="KW-1185">Reference proteome</keyword>
<dbReference type="RefSeq" id="WP_343892569.1">
    <property type="nucleotide sequence ID" value="NZ_BAAAEH010000060.1"/>
</dbReference>
<sequence length="557" mass="61050">MTLKERCNRRLGALKAARRPYEDEWREIARYALPSHSRFLNAEQNRNFKRANGDVYNSHAILSFRTLTGGMTSGLSSPSRPWFRLVPFDQDLAGDASVRVWLAEVERRLYAFLSGTNFYGAMKSGYAEMGMFGTEACVMVEHWQAGAVCHAMTAGEYWLALSDASVPDTLYRRCPMTVHQVVQSFGLDGASDFVRNAHDSGRYDQPVNLCHAIEPNKDRIEGLKTASGKAWRSVYWDENDGDAERVLRVNGYEEQPFWAPRWDTVGGDTYGTAPGFDALPDMRELQLQTQRKTRATEFLVRPEKIVPASVKLTGQAGNIVTASQVDAAGVIVPYKIDPAAIGAIMEDVQRCSEAIDRLTYADLFMAITNMQGVQPRNIEEIASRNEEKLTQLGPVIERVNSEKLEVAIDRAFGIMARKKLLPPAPEHLQGQAIKVDFVSILAQMQRMVGLGQIERTVSFIGNLAARFPEAGDRLDVDATVDDYADRAGAPPRIIRSVDEAQGLRQQRAQDAQNAKLAAMAGPAQQGADAARLLSEAAKNGGGLAGLMPGGAGGGAGQ</sequence>
<comment type="subcellular location">
    <subcellularLocation>
        <location evidence="1">Virion</location>
    </subcellularLocation>
</comment>
<organism evidence="4 5">
    <name type="scientific">Sphingomonas oligophenolica</name>
    <dbReference type="NCBI Taxonomy" id="301154"/>
    <lineage>
        <taxon>Bacteria</taxon>
        <taxon>Pseudomonadati</taxon>
        <taxon>Pseudomonadota</taxon>
        <taxon>Alphaproteobacteria</taxon>
        <taxon>Sphingomonadales</taxon>
        <taxon>Sphingomonadaceae</taxon>
        <taxon>Sphingomonas</taxon>
    </lineage>
</organism>
<evidence type="ECO:0000256" key="1">
    <source>
        <dbReference type="ARBA" id="ARBA00004328"/>
    </source>
</evidence>
<dbReference type="InterPro" id="IPR020991">
    <property type="entry name" value="Connector_podovirus"/>
</dbReference>
<evidence type="ECO:0000256" key="3">
    <source>
        <dbReference type="ARBA" id="ARBA00023219"/>
    </source>
</evidence>
<proteinExistence type="predicted"/>
<accession>A0ABU9Y701</accession>
<name>A0ABU9Y701_9SPHN</name>
<gene>
    <name evidence="4" type="ORF">ABC974_18195</name>
</gene>
<evidence type="ECO:0000313" key="5">
    <source>
        <dbReference type="Proteomes" id="UP001419910"/>
    </source>
</evidence>
<dbReference type="Pfam" id="PF12236">
    <property type="entry name" value="Head-tail_con"/>
    <property type="match status" value="1"/>
</dbReference>